<reference evidence="2 3" key="1">
    <citation type="submission" date="2018-06" db="EMBL/GenBank/DDBJ databases">
        <title>Marinomonas sp. YLB-05 draft genome sequence.</title>
        <authorList>
            <person name="Yu L."/>
            <person name="Tang X."/>
        </authorList>
    </citation>
    <scope>NUCLEOTIDE SEQUENCE [LARGE SCALE GENOMIC DNA]</scope>
    <source>
        <strain evidence="2 3">YLB-05</strain>
    </source>
</reference>
<dbReference type="PANTHER" id="PTHR43682">
    <property type="entry name" value="LACTATE UTILIZATION PROTEIN C"/>
    <property type="match status" value="1"/>
</dbReference>
<dbReference type="AlphaFoldDB" id="A0A370U8S1"/>
<dbReference type="Gene3D" id="3.40.50.10420">
    <property type="entry name" value="NagB/RpiA/CoA transferase-like"/>
    <property type="match status" value="1"/>
</dbReference>
<dbReference type="Pfam" id="PF02589">
    <property type="entry name" value="LUD_dom"/>
    <property type="match status" value="1"/>
</dbReference>
<dbReference type="RefSeq" id="WP_115468210.1">
    <property type="nucleotide sequence ID" value="NZ_QKRA01000004.1"/>
</dbReference>
<dbReference type="InterPro" id="IPR024185">
    <property type="entry name" value="FTHF_cligase-like_sf"/>
</dbReference>
<evidence type="ECO:0000259" key="1">
    <source>
        <dbReference type="Pfam" id="PF02589"/>
    </source>
</evidence>
<proteinExistence type="predicted"/>
<evidence type="ECO:0000313" key="3">
    <source>
        <dbReference type="Proteomes" id="UP000254326"/>
    </source>
</evidence>
<organism evidence="2 3">
    <name type="scientific">Marinomonas piezotolerans</name>
    <dbReference type="NCBI Taxonomy" id="2213058"/>
    <lineage>
        <taxon>Bacteria</taxon>
        <taxon>Pseudomonadati</taxon>
        <taxon>Pseudomonadota</taxon>
        <taxon>Gammaproteobacteria</taxon>
        <taxon>Oceanospirillales</taxon>
        <taxon>Oceanospirillaceae</taxon>
        <taxon>Marinomonas</taxon>
    </lineage>
</organism>
<dbReference type="OrthoDB" id="9794157at2"/>
<gene>
    <name evidence="2" type="ORF">DN730_11105</name>
</gene>
<dbReference type="Proteomes" id="UP000254326">
    <property type="component" value="Unassembled WGS sequence"/>
</dbReference>
<dbReference type="InterPro" id="IPR003741">
    <property type="entry name" value="LUD_dom"/>
</dbReference>
<comment type="caution">
    <text evidence="2">The sequence shown here is derived from an EMBL/GenBank/DDBJ whole genome shotgun (WGS) entry which is preliminary data.</text>
</comment>
<name>A0A370U8S1_9GAMM</name>
<feature type="domain" description="LUD" evidence="1">
    <location>
        <begin position="123"/>
        <end position="239"/>
    </location>
</feature>
<dbReference type="SUPFAM" id="SSF100950">
    <property type="entry name" value="NagB/RpiA/CoA transferase-like"/>
    <property type="match status" value="1"/>
</dbReference>
<sequence>MNTSSRLHNRERFLSALTTKLGREPLTQPSPFTLTKARQHNVLSDQTEPQQLDLFMTYIRENLGVSAHRIQTQELAQCLTDECLTHYPCAQGLVLLSQDARFADLSCAVQPLQKSGFTTTFWQDDHDRAQPIQLAEQAKVGIVFAEHALVESGTIVLESSALQGRSISLLPEHSIFIIRRSSLLPRITQFCEQLHQRVQQGERLPSCVNFISGPSSTADIELIKVVGVHGPLSASYVILEDQ</sequence>
<evidence type="ECO:0000313" key="2">
    <source>
        <dbReference type="EMBL" id="RDL44172.1"/>
    </source>
</evidence>
<keyword evidence="3" id="KW-1185">Reference proteome</keyword>
<accession>A0A370U8S1</accession>
<protein>
    <submittedName>
        <fullName evidence="2">Lactate utilization protein C</fullName>
    </submittedName>
</protein>
<dbReference type="PANTHER" id="PTHR43682:SF1">
    <property type="entry name" value="LACTATE UTILIZATION PROTEIN C"/>
    <property type="match status" value="1"/>
</dbReference>
<dbReference type="EMBL" id="QKRA01000004">
    <property type="protein sequence ID" value="RDL44172.1"/>
    <property type="molecule type" value="Genomic_DNA"/>
</dbReference>
<dbReference type="InterPro" id="IPR037171">
    <property type="entry name" value="NagB/RpiA_transferase-like"/>
</dbReference>